<dbReference type="PROSITE" id="PS51462">
    <property type="entry name" value="NUDIX"/>
    <property type="match status" value="1"/>
</dbReference>
<feature type="domain" description="Nudix hydrolase" evidence="1">
    <location>
        <begin position="153"/>
        <end position="305"/>
    </location>
</feature>
<dbReference type="SUPFAM" id="SSF55811">
    <property type="entry name" value="Nudix"/>
    <property type="match status" value="1"/>
</dbReference>
<name>A0A1G4IQ93_9SACH</name>
<dbReference type="InterPro" id="IPR015797">
    <property type="entry name" value="NUDIX_hydrolase-like_dom_sf"/>
</dbReference>
<evidence type="ECO:0000313" key="3">
    <source>
        <dbReference type="Proteomes" id="UP000190274"/>
    </source>
</evidence>
<dbReference type="PANTHER" id="PTHR13622">
    <property type="entry name" value="THIAMIN PYROPHOSPHOKINASE"/>
    <property type="match status" value="1"/>
</dbReference>
<dbReference type="STRING" id="1266660.A0A1G4IQ93"/>
<accession>A0A1G4IQ93</accession>
<dbReference type="InterPro" id="IPR000086">
    <property type="entry name" value="NUDIX_hydrolase_dom"/>
</dbReference>
<dbReference type="FunFam" id="3.90.79.10:FF:000019">
    <property type="entry name" value="Thiamin pyrophosphokinase, putative"/>
    <property type="match status" value="1"/>
</dbReference>
<dbReference type="Pfam" id="PF15916">
    <property type="entry name" value="DUF4743"/>
    <property type="match status" value="1"/>
</dbReference>
<evidence type="ECO:0000313" key="2">
    <source>
        <dbReference type="EMBL" id="SCU78884.1"/>
    </source>
</evidence>
<dbReference type="InterPro" id="IPR031804">
    <property type="entry name" value="DUF4743"/>
</dbReference>
<dbReference type="EMBL" id="LT598460">
    <property type="protein sequence ID" value="SCU78884.1"/>
    <property type="molecule type" value="Genomic_DNA"/>
</dbReference>
<protein>
    <submittedName>
        <fullName evidence="2">LADA_0A08328g1_1</fullName>
    </submittedName>
</protein>
<dbReference type="Proteomes" id="UP000190274">
    <property type="component" value="Chromosome A"/>
</dbReference>
<organism evidence="2 3">
    <name type="scientific">Lachancea dasiensis</name>
    <dbReference type="NCBI Taxonomy" id="1072105"/>
    <lineage>
        <taxon>Eukaryota</taxon>
        <taxon>Fungi</taxon>
        <taxon>Dikarya</taxon>
        <taxon>Ascomycota</taxon>
        <taxon>Saccharomycotina</taxon>
        <taxon>Saccharomycetes</taxon>
        <taxon>Saccharomycetales</taxon>
        <taxon>Saccharomycetaceae</taxon>
        <taxon>Lachancea</taxon>
    </lineage>
</organism>
<reference evidence="2 3" key="1">
    <citation type="submission" date="2016-03" db="EMBL/GenBank/DDBJ databases">
        <authorList>
            <person name="Devillers H."/>
        </authorList>
    </citation>
    <scope>NUCLEOTIDE SEQUENCE [LARGE SCALE GENOMIC DNA]</scope>
    <source>
        <strain evidence="2">CBS 10888</strain>
    </source>
</reference>
<evidence type="ECO:0000259" key="1">
    <source>
        <dbReference type="PROSITE" id="PS51462"/>
    </source>
</evidence>
<dbReference type="AlphaFoldDB" id="A0A1G4IQ93"/>
<gene>
    <name evidence="2" type="ORF">LADA_0A08328G</name>
</gene>
<dbReference type="OrthoDB" id="10261522at2759"/>
<dbReference type="Gene3D" id="3.90.79.10">
    <property type="entry name" value="Nucleoside Triphosphate Pyrophosphohydrolase"/>
    <property type="match status" value="1"/>
</dbReference>
<dbReference type="PANTHER" id="PTHR13622:SF8">
    <property type="entry name" value="THIAMIN PYROPHOSPHOKINASE 1"/>
    <property type="match status" value="1"/>
</dbReference>
<dbReference type="Pfam" id="PF00293">
    <property type="entry name" value="NUDIX"/>
    <property type="match status" value="1"/>
</dbReference>
<dbReference type="CDD" id="cd03676">
    <property type="entry name" value="NUDIX_Tnr3_like"/>
    <property type="match status" value="1"/>
</dbReference>
<dbReference type="GO" id="GO:0044715">
    <property type="term" value="F:8-oxo-dGDP phosphatase activity"/>
    <property type="evidence" value="ECO:0007669"/>
    <property type="project" value="EnsemblFungi"/>
</dbReference>
<sequence length="340" mass="39119">MTKVVLEGGKEILIRDIQDDFSFLELIDRVDTFPLDYSHNIHFQQNVYSVKAHHGEDVGFVLKSVVQKMLQLADVEFNAVFDIQRGDRQSICFKSHTFETRNDNLNALATKLRAQNAFECLLGWRNEFYSVYCNRKPYVLVERAFSGLLGIITYGVHVNGYTRDPVSGIVKIWVPRRSATKATWPSMLDNIVAGGLGYPHGVYETVVKESLEEANLPQEFIESRIRPVGAVSYFYFQGNIEEDKFQTEESLITGEVEYLYDLELPPEVIPHPNDDEVESFKLMTLQETIDALKSFEFKPNCALVMLEFLIRHGYIHSENEPNLLEIMNRIHRSLPFPVRS</sequence>
<keyword evidence="3" id="KW-1185">Reference proteome</keyword>
<proteinExistence type="predicted"/>